<evidence type="ECO:0000256" key="1">
    <source>
        <dbReference type="SAM" id="Phobius"/>
    </source>
</evidence>
<protein>
    <submittedName>
        <fullName evidence="2">SdpI family protein</fullName>
    </submittedName>
</protein>
<dbReference type="InterPro" id="IPR025962">
    <property type="entry name" value="SdpI/YhfL"/>
</dbReference>
<gene>
    <name evidence="2" type="ORF">EG240_06560</name>
</gene>
<evidence type="ECO:0000313" key="3">
    <source>
        <dbReference type="Proteomes" id="UP000275719"/>
    </source>
</evidence>
<evidence type="ECO:0000313" key="2">
    <source>
        <dbReference type="EMBL" id="RRJ91236.1"/>
    </source>
</evidence>
<dbReference type="Proteomes" id="UP000275719">
    <property type="component" value="Unassembled WGS sequence"/>
</dbReference>
<sequence length="108" mass="12149">MTNPMLLAVGFIFMLMGIIMYKFPPKKINGLYGYRTASSMQSQAKWDFAQKYSAKTMSFIGLGMFALSFTRTLLPFDNDQTAIFGVAILLLSVIILLVIVEKKLKQIP</sequence>
<proteinExistence type="predicted"/>
<reference evidence="2 3" key="1">
    <citation type="submission" date="2018-11" db="EMBL/GenBank/DDBJ databases">
        <title>Flavobacterium sp. nov., YIM 102701-2 draft genome.</title>
        <authorList>
            <person name="Li G."/>
            <person name="Jiang Y."/>
        </authorList>
    </citation>
    <scope>NUCLEOTIDE SEQUENCE [LARGE SCALE GENOMIC DNA]</scope>
    <source>
        <strain evidence="2 3">YIM 102701-2</strain>
    </source>
</reference>
<dbReference type="Pfam" id="PF13630">
    <property type="entry name" value="SdpI"/>
    <property type="match status" value="1"/>
</dbReference>
<feature type="transmembrane region" description="Helical" evidence="1">
    <location>
        <begin position="6"/>
        <end position="23"/>
    </location>
</feature>
<keyword evidence="1" id="KW-0472">Membrane</keyword>
<keyword evidence="1" id="KW-0812">Transmembrane</keyword>
<dbReference type="OrthoDB" id="3173919at2"/>
<name>A0A3P3WB56_9FLAO</name>
<feature type="transmembrane region" description="Helical" evidence="1">
    <location>
        <begin position="82"/>
        <end position="100"/>
    </location>
</feature>
<dbReference type="AlphaFoldDB" id="A0A3P3WB56"/>
<accession>A0A3P3WB56</accession>
<keyword evidence="1" id="KW-1133">Transmembrane helix</keyword>
<dbReference type="EMBL" id="RQVQ01000012">
    <property type="protein sequence ID" value="RRJ91236.1"/>
    <property type="molecule type" value="Genomic_DNA"/>
</dbReference>
<organism evidence="2 3">
    <name type="scientific">Paenimyroides tangerinum</name>
    <dbReference type="NCBI Taxonomy" id="2488728"/>
    <lineage>
        <taxon>Bacteria</taxon>
        <taxon>Pseudomonadati</taxon>
        <taxon>Bacteroidota</taxon>
        <taxon>Flavobacteriia</taxon>
        <taxon>Flavobacteriales</taxon>
        <taxon>Flavobacteriaceae</taxon>
        <taxon>Paenimyroides</taxon>
    </lineage>
</organism>
<keyword evidence="3" id="KW-1185">Reference proteome</keyword>
<comment type="caution">
    <text evidence="2">The sequence shown here is derived from an EMBL/GenBank/DDBJ whole genome shotgun (WGS) entry which is preliminary data.</text>
</comment>